<feature type="compositionally biased region" description="Basic and acidic residues" evidence="1">
    <location>
        <begin position="219"/>
        <end position="235"/>
    </location>
</feature>
<sequence>MYPRPQKRAHPPSQRSQPSSTYVQAYEAQLVNDQDDLAREVIQRDGRRGLGLIRYAGEVDNEDSGEIWADRHDILHLLPSIPSYSNKQHTLGSPAGSSSSWDSLPSDIEETFYLSDPEEIATYEQEKKKKWIEALRQERLKEREREDEELDKRSDSKWTENEVPPEPILVLMKHTAKAIISSPNPSVLELRILTNHSKDDRFQFLKGRYKSTWDRIKSDLRKEKQGELRKEEKSKQLGLGLGGLGGYDSDTGSDSSENDIPPSPPPPPPEDGFTLSPPPPPPPDDVIPPESPTSLPITEDTQPIEHSPKMATKDQDEEKKRLRRLKMEEWKKKRAMGKAT</sequence>
<gene>
    <name evidence="2" type="ORF">L201_004375</name>
</gene>
<accession>A0AAX4JVZ6</accession>
<feature type="compositionally biased region" description="Basic and acidic residues" evidence="1">
    <location>
        <begin position="142"/>
        <end position="160"/>
    </location>
</feature>
<evidence type="ECO:0000313" key="3">
    <source>
        <dbReference type="Proteomes" id="UP001355207"/>
    </source>
</evidence>
<protein>
    <recommendedName>
        <fullName evidence="4">SURP motif domain-containing protein</fullName>
    </recommendedName>
</protein>
<evidence type="ECO:0008006" key="4">
    <source>
        <dbReference type="Google" id="ProtNLM"/>
    </source>
</evidence>
<evidence type="ECO:0000313" key="2">
    <source>
        <dbReference type="EMBL" id="WWC89451.1"/>
    </source>
</evidence>
<dbReference type="GeneID" id="91095045"/>
<reference evidence="2 3" key="1">
    <citation type="submission" date="2024-01" db="EMBL/GenBank/DDBJ databases">
        <title>Comparative genomics of Cryptococcus and Kwoniella reveals pathogenesis evolution and contrasting modes of karyotype evolution via chromosome fusion or intercentromeric recombination.</title>
        <authorList>
            <person name="Coelho M.A."/>
            <person name="David-Palma M."/>
            <person name="Shea T."/>
            <person name="Bowers K."/>
            <person name="McGinley-Smith S."/>
            <person name="Mohammad A.W."/>
            <person name="Gnirke A."/>
            <person name="Yurkov A.M."/>
            <person name="Nowrousian M."/>
            <person name="Sun S."/>
            <person name="Cuomo C.A."/>
            <person name="Heitman J."/>
        </authorList>
    </citation>
    <scope>NUCLEOTIDE SEQUENCE [LARGE SCALE GENOMIC DNA]</scope>
    <source>
        <strain evidence="2 3">CBS 6074</strain>
    </source>
</reference>
<feature type="region of interest" description="Disordered" evidence="1">
    <location>
        <begin position="1"/>
        <end position="21"/>
    </location>
</feature>
<evidence type="ECO:0000256" key="1">
    <source>
        <dbReference type="SAM" id="MobiDB-lite"/>
    </source>
</evidence>
<dbReference type="EMBL" id="CP144102">
    <property type="protein sequence ID" value="WWC89451.1"/>
    <property type="molecule type" value="Genomic_DNA"/>
</dbReference>
<keyword evidence="3" id="KW-1185">Reference proteome</keyword>
<feature type="compositionally biased region" description="Pro residues" evidence="1">
    <location>
        <begin position="261"/>
        <end position="291"/>
    </location>
</feature>
<feature type="compositionally biased region" description="Basic residues" evidence="1">
    <location>
        <begin position="1"/>
        <end position="10"/>
    </location>
</feature>
<feature type="compositionally biased region" description="Basic and acidic residues" evidence="1">
    <location>
        <begin position="306"/>
        <end position="331"/>
    </location>
</feature>
<organism evidence="2 3">
    <name type="scientific">Kwoniella dendrophila CBS 6074</name>
    <dbReference type="NCBI Taxonomy" id="1295534"/>
    <lineage>
        <taxon>Eukaryota</taxon>
        <taxon>Fungi</taxon>
        <taxon>Dikarya</taxon>
        <taxon>Basidiomycota</taxon>
        <taxon>Agaricomycotina</taxon>
        <taxon>Tremellomycetes</taxon>
        <taxon>Tremellales</taxon>
        <taxon>Cryptococcaceae</taxon>
        <taxon>Kwoniella</taxon>
    </lineage>
</organism>
<proteinExistence type="predicted"/>
<feature type="region of interest" description="Disordered" evidence="1">
    <location>
        <begin position="219"/>
        <end position="340"/>
    </location>
</feature>
<feature type="region of interest" description="Disordered" evidence="1">
    <location>
        <begin position="142"/>
        <end position="161"/>
    </location>
</feature>
<name>A0AAX4JVZ6_9TREE</name>
<dbReference type="Proteomes" id="UP001355207">
    <property type="component" value="Chromosome 5"/>
</dbReference>
<dbReference type="RefSeq" id="XP_066076214.1">
    <property type="nucleotide sequence ID" value="XM_066220117.1"/>
</dbReference>
<dbReference type="AlphaFoldDB" id="A0AAX4JVZ6"/>